<organism evidence="1 2">
    <name type="scientific">Dovyalis caffra</name>
    <dbReference type="NCBI Taxonomy" id="77055"/>
    <lineage>
        <taxon>Eukaryota</taxon>
        <taxon>Viridiplantae</taxon>
        <taxon>Streptophyta</taxon>
        <taxon>Embryophyta</taxon>
        <taxon>Tracheophyta</taxon>
        <taxon>Spermatophyta</taxon>
        <taxon>Magnoliopsida</taxon>
        <taxon>eudicotyledons</taxon>
        <taxon>Gunneridae</taxon>
        <taxon>Pentapetalae</taxon>
        <taxon>rosids</taxon>
        <taxon>fabids</taxon>
        <taxon>Malpighiales</taxon>
        <taxon>Salicaceae</taxon>
        <taxon>Flacourtieae</taxon>
        <taxon>Dovyalis</taxon>
    </lineage>
</organism>
<protein>
    <submittedName>
        <fullName evidence="1">Uncharacterized protein</fullName>
    </submittedName>
</protein>
<comment type="caution">
    <text evidence="1">The sequence shown here is derived from an EMBL/GenBank/DDBJ whole genome shotgun (WGS) entry which is preliminary data.</text>
</comment>
<name>A0AAV1R083_9ROSI</name>
<proteinExistence type="predicted"/>
<keyword evidence="2" id="KW-1185">Reference proteome</keyword>
<reference evidence="1 2" key="1">
    <citation type="submission" date="2024-01" db="EMBL/GenBank/DDBJ databases">
        <authorList>
            <person name="Waweru B."/>
        </authorList>
    </citation>
    <scope>NUCLEOTIDE SEQUENCE [LARGE SCALE GENOMIC DNA]</scope>
</reference>
<evidence type="ECO:0000313" key="1">
    <source>
        <dbReference type="EMBL" id="CAK7327313.1"/>
    </source>
</evidence>
<dbReference type="AlphaFoldDB" id="A0AAV1R083"/>
<accession>A0AAV1R083</accession>
<sequence length="57" mass="6303">MTRDRRDTHSWVKKPTPLHLDRSGLLSLIHKIDISPLATEVVPLSSAAAIAAHQFCT</sequence>
<dbReference type="Proteomes" id="UP001314170">
    <property type="component" value="Unassembled WGS sequence"/>
</dbReference>
<dbReference type="EMBL" id="CAWUPB010000851">
    <property type="protein sequence ID" value="CAK7327313.1"/>
    <property type="molecule type" value="Genomic_DNA"/>
</dbReference>
<gene>
    <name evidence="1" type="ORF">DCAF_LOCUS5021</name>
</gene>
<evidence type="ECO:0000313" key="2">
    <source>
        <dbReference type="Proteomes" id="UP001314170"/>
    </source>
</evidence>